<dbReference type="OrthoDB" id="2588832at2759"/>
<evidence type="ECO:0000313" key="2">
    <source>
        <dbReference type="EMBL" id="VDM65877.1"/>
    </source>
</evidence>
<dbReference type="SUPFAM" id="SSF56645">
    <property type="entry name" value="Acyl-CoA dehydrogenase NM domain-like"/>
    <property type="match status" value="1"/>
</dbReference>
<reference evidence="2 3" key="1">
    <citation type="submission" date="2018-11" db="EMBL/GenBank/DDBJ databases">
        <authorList>
            <consortium name="Pathogen Informatics"/>
        </authorList>
    </citation>
    <scope>NUCLEOTIDE SEQUENCE [LARGE SCALE GENOMIC DNA]</scope>
</reference>
<feature type="domain" description="Acyl-CoA dehydrogenase/oxidase N-terminal" evidence="1">
    <location>
        <begin position="2"/>
        <end position="58"/>
    </location>
</feature>
<dbReference type="Gene3D" id="1.10.540.10">
    <property type="entry name" value="Acyl-CoA dehydrogenase/oxidase, N-terminal domain"/>
    <property type="match status" value="1"/>
</dbReference>
<dbReference type="EMBL" id="UYYB01001578">
    <property type="protein sequence ID" value="VDM65877.1"/>
    <property type="molecule type" value="Genomic_DNA"/>
</dbReference>
<dbReference type="Pfam" id="PF02771">
    <property type="entry name" value="Acyl-CoA_dh_N"/>
    <property type="match status" value="1"/>
</dbReference>
<dbReference type="GO" id="GO:0016627">
    <property type="term" value="F:oxidoreductase activity, acting on the CH-CH group of donors"/>
    <property type="evidence" value="ECO:0007669"/>
    <property type="project" value="InterPro"/>
</dbReference>
<organism evidence="2 3">
    <name type="scientific">Strongylus vulgaris</name>
    <name type="common">Blood worm</name>
    <dbReference type="NCBI Taxonomy" id="40348"/>
    <lineage>
        <taxon>Eukaryota</taxon>
        <taxon>Metazoa</taxon>
        <taxon>Ecdysozoa</taxon>
        <taxon>Nematoda</taxon>
        <taxon>Chromadorea</taxon>
        <taxon>Rhabditida</taxon>
        <taxon>Rhabditina</taxon>
        <taxon>Rhabditomorpha</taxon>
        <taxon>Strongyloidea</taxon>
        <taxon>Strongylidae</taxon>
        <taxon>Strongylus</taxon>
    </lineage>
</organism>
<keyword evidence="3" id="KW-1185">Reference proteome</keyword>
<protein>
    <recommendedName>
        <fullName evidence="1">Acyl-CoA dehydrogenase/oxidase N-terminal domain-containing protein</fullName>
    </recommendedName>
</protein>
<dbReference type="GO" id="GO:0050660">
    <property type="term" value="F:flavin adenine dinucleotide binding"/>
    <property type="evidence" value="ECO:0007669"/>
    <property type="project" value="InterPro"/>
</dbReference>
<proteinExistence type="predicted"/>
<dbReference type="Proteomes" id="UP000270094">
    <property type="component" value="Unassembled WGS sequence"/>
</dbReference>
<evidence type="ECO:0000313" key="3">
    <source>
        <dbReference type="Proteomes" id="UP000270094"/>
    </source>
</evidence>
<accession>A0A3P7IN81</accession>
<sequence>MEIPMEVLKQFAELGAFGALVPPEYEGVGMNNSQMAKMAEIVGSHDLALGVIMGAHQVGFITFCSNLTSDLLNVIDWKEFYFSRLAIKASSYLVLKHRKRSIYRI</sequence>
<dbReference type="InterPro" id="IPR013786">
    <property type="entry name" value="AcylCoA_DH/ox_N"/>
</dbReference>
<dbReference type="AlphaFoldDB" id="A0A3P7IN81"/>
<gene>
    <name evidence="2" type="ORF">SVUK_LOCUS875</name>
</gene>
<dbReference type="InterPro" id="IPR037069">
    <property type="entry name" value="AcylCoA_DH/ox_N_sf"/>
</dbReference>
<dbReference type="InterPro" id="IPR009100">
    <property type="entry name" value="AcylCoA_DH/oxidase_NM_dom_sf"/>
</dbReference>
<name>A0A3P7IN81_STRVU</name>
<evidence type="ECO:0000259" key="1">
    <source>
        <dbReference type="Pfam" id="PF02771"/>
    </source>
</evidence>